<dbReference type="EMBL" id="JAUJEA010000002">
    <property type="protein sequence ID" value="MDN5200971.1"/>
    <property type="molecule type" value="Genomic_DNA"/>
</dbReference>
<name>A0ABT8KJT8_9BACT</name>
<dbReference type="SUPFAM" id="SSF55961">
    <property type="entry name" value="Bet v1-like"/>
    <property type="match status" value="1"/>
</dbReference>
<evidence type="ECO:0000313" key="3">
    <source>
        <dbReference type="EMBL" id="MDN5200971.1"/>
    </source>
</evidence>
<dbReference type="Proteomes" id="UP001172082">
    <property type="component" value="Unassembled WGS sequence"/>
</dbReference>
<sequence>MKVSKVYFTKIEKEKLFEAWISSDMVIEPVSRIESDPVVGGQYKLYAESPTGTSVMSGEFKVIDKYERLEYTWHWEGTGEITVVNIAFKQVLDQTIVKLEHEGFATIESRDIHDAGWDNYFEGLERKLLNSI</sequence>
<dbReference type="InterPro" id="IPR023393">
    <property type="entry name" value="START-like_dom_sf"/>
</dbReference>
<feature type="domain" description="Activator of Hsp90 ATPase homologue 1/2-like C-terminal" evidence="2">
    <location>
        <begin position="13"/>
        <end position="126"/>
    </location>
</feature>
<dbReference type="CDD" id="cd07814">
    <property type="entry name" value="SRPBCC_CalC_Aha1-like"/>
    <property type="match status" value="1"/>
</dbReference>
<accession>A0ABT8KJT8</accession>
<evidence type="ECO:0000259" key="2">
    <source>
        <dbReference type="Pfam" id="PF08327"/>
    </source>
</evidence>
<evidence type="ECO:0000256" key="1">
    <source>
        <dbReference type="ARBA" id="ARBA00006817"/>
    </source>
</evidence>
<gene>
    <name evidence="3" type="ORF">QQ008_06355</name>
</gene>
<dbReference type="RefSeq" id="WP_346751001.1">
    <property type="nucleotide sequence ID" value="NZ_JAUJEA010000002.1"/>
</dbReference>
<protein>
    <submittedName>
        <fullName evidence="3">SRPBCC domain-containing protein</fullName>
    </submittedName>
</protein>
<dbReference type="InterPro" id="IPR013538">
    <property type="entry name" value="ASHA1/2-like_C"/>
</dbReference>
<reference evidence="3" key="1">
    <citation type="submission" date="2023-06" db="EMBL/GenBank/DDBJ databases">
        <title>Genomic of Parafulvivirga corallium.</title>
        <authorList>
            <person name="Wang G."/>
        </authorList>
    </citation>
    <scope>NUCLEOTIDE SEQUENCE</scope>
    <source>
        <strain evidence="3">BMA10</strain>
    </source>
</reference>
<comment type="caution">
    <text evidence="3">The sequence shown here is derived from an EMBL/GenBank/DDBJ whole genome shotgun (WGS) entry which is preliminary data.</text>
</comment>
<comment type="similarity">
    <text evidence="1">Belongs to the AHA1 family.</text>
</comment>
<evidence type="ECO:0000313" key="4">
    <source>
        <dbReference type="Proteomes" id="UP001172082"/>
    </source>
</evidence>
<organism evidence="3 4">
    <name type="scientific">Splendidivirga corallicola</name>
    <dbReference type="NCBI Taxonomy" id="3051826"/>
    <lineage>
        <taxon>Bacteria</taxon>
        <taxon>Pseudomonadati</taxon>
        <taxon>Bacteroidota</taxon>
        <taxon>Cytophagia</taxon>
        <taxon>Cytophagales</taxon>
        <taxon>Splendidivirgaceae</taxon>
        <taxon>Splendidivirga</taxon>
    </lineage>
</organism>
<dbReference type="Gene3D" id="3.30.530.20">
    <property type="match status" value="1"/>
</dbReference>
<proteinExistence type="inferred from homology"/>
<keyword evidence="4" id="KW-1185">Reference proteome</keyword>
<dbReference type="Pfam" id="PF08327">
    <property type="entry name" value="AHSA1"/>
    <property type="match status" value="1"/>
</dbReference>